<dbReference type="PANTHER" id="PTHR12934:SF11">
    <property type="entry name" value="LARGE RIBOSOMAL SUBUNIT PROTEIN UL15M"/>
    <property type="match status" value="1"/>
</dbReference>
<dbReference type="InterPro" id="IPR030878">
    <property type="entry name" value="Ribosomal_uL15"/>
</dbReference>
<evidence type="ECO:0000313" key="7">
    <source>
        <dbReference type="EMBL" id="MBI4132029.1"/>
    </source>
</evidence>
<feature type="compositionally biased region" description="Basic residues" evidence="5">
    <location>
        <begin position="1"/>
        <end position="18"/>
    </location>
</feature>
<evidence type="ECO:0000256" key="4">
    <source>
        <dbReference type="HAMAP-Rule" id="MF_01341"/>
    </source>
</evidence>
<dbReference type="InterPro" id="IPR005749">
    <property type="entry name" value="Ribosomal_uL15_bac-type"/>
</dbReference>
<dbReference type="AlphaFoldDB" id="A0A933DSV5"/>
<comment type="similarity">
    <text evidence="1 4">Belongs to the universal ribosomal protein uL15 family.</text>
</comment>
<comment type="subunit">
    <text evidence="4">Part of the 50S ribosomal subunit.</text>
</comment>
<dbReference type="Gene3D" id="3.100.10.10">
    <property type="match status" value="1"/>
</dbReference>
<comment type="caution">
    <text evidence="7">The sequence shown here is derived from an EMBL/GenBank/DDBJ whole genome shotgun (WGS) entry which is preliminary data.</text>
</comment>
<dbReference type="Proteomes" id="UP000704960">
    <property type="component" value="Unassembled WGS sequence"/>
</dbReference>
<evidence type="ECO:0000313" key="8">
    <source>
        <dbReference type="Proteomes" id="UP000704960"/>
    </source>
</evidence>
<feature type="domain" description="Large ribosomal subunit protein uL15/eL18" evidence="6">
    <location>
        <begin position="67"/>
        <end position="137"/>
    </location>
</feature>
<comment type="function">
    <text evidence="4">Binds to the 23S rRNA.</text>
</comment>
<sequence>MRPNTRRRRERRVGRGGKRGTTAGRGTKGQKSRAGAKIRPAIRDIMKKLPKQRGYRFRSFQPRPAVVDLARVAARFPDGATIDPAALLASGMIRRIKGKLPVVKILGNAAAKKRLHLKGVSVSAAVRQRIHEAGGTIRPVTATAVDSANDERSALRRQSTSVGSSNRRGL</sequence>
<protein>
    <recommendedName>
        <fullName evidence="4">Large ribosomal subunit protein uL15</fullName>
    </recommendedName>
</protein>
<feature type="region of interest" description="Disordered" evidence="5">
    <location>
        <begin position="1"/>
        <end position="37"/>
    </location>
</feature>
<reference evidence="7" key="1">
    <citation type="submission" date="2020-07" db="EMBL/GenBank/DDBJ databases">
        <title>Huge and variable diversity of episymbiotic CPR bacteria and DPANN archaea in groundwater ecosystems.</title>
        <authorList>
            <person name="He C.Y."/>
            <person name="Keren R."/>
            <person name="Whittaker M."/>
            <person name="Farag I.F."/>
            <person name="Doudna J."/>
            <person name="Cate J.H.D."/>
            <person name="Banfield J.F."/>
        </authorList>
    </citation>
    <scope>NUCLEOTIDE SEQUENCE</scope>
    <source>
        <strain evidence="7">NC_groundwater_1226_Ag_S-0.1um_59_124</strain>
    </source>
</reference>
<feature type="compositionally biased region" description="Polar residues" evidence="5">
    <location>
        <begin position="156"/>
        <end position="170"/>
    </location>
</feature>
<keyword evidence="2 4" id="KW-0689">Ribosomal protein</keyword>
<dbReference type="PANTHER" id="PTHR12934">
    <property type="entry name" value="50S RIBOSOMAL PROTEIN L15"/>
    <property type="match status" value="1"/>
</dbReference>
<evidence type="ECO:0000256" key="3">
    <source>
        <dbReference type="ARBA" id="ARBA00023274"/>
    </source>
</evidence>
<evidence type="ECO:0000259" key="6">
    <source>
        <dbReference type="Pfam" id="PF00828"/>
    </source>
</evidence>
<dbReference type="SUPFAM" id="SSF52080">
    <property type="entry name" value="Ribosomal proteins L15p and L18e"/>
    <property type="match status" value="1"/>
</dbReference>
<keyword evidence="3 4" id="KW-0687">Ribonucleoprotein</keyword>
<proteinExistence type="inferred from homology"/>
<dbReference type="Pfam" id="PF00828">
    <property type="entry name" value="Ribosomal_L27A"/>
    <property type="match status" value="1"/>
</dbReference>
<evidence type="ECO:0000256" key="5">
    <source>
        <dbReference type="SAM" id="MobiDB-lite"/>
    </source>
</evidence>
<organism evidence="7 8">
    <name type="scientific">Candidatus Sungiibacteriota bacterium</name>
    <dbReference type="NCBI Taxonomy" id="2750080"/>
    <lineage>
        <taxon>Bacteria</taxon>
        <taxon>Candidatus Sungiibacteriota</taxon>
    </lineage>
</organism>
<dbReference type="GO" id="GO:0015934">
    <property type="term" value="C:large ribosomal subunit"/>
    <property type="evidence" value="ECO:0007669"/>
    <property type="project" value="InterPro"/>
</dbReference>
<dbReference type="HAMAP" id="MF_01341">
    <property type="entry name" value="Ribosomal_uL15"/>
    <property type="match status" value="1"/>
</dbReference>
<accession>A0A933DSV5</accession>
<dbReference type="InterPro" id="IPR021131">
    <property type="entry name" value="Ribosomal_uL15/eL18"/>
</dbReference>
<feature type="region of interest" description="Disordered" evidence="5">
    <location>
        <begin position="148"/>
        <end position="170"/>
    </location>
</feature>
<name>A0A933DSV5_9BACT</name>
<evidence type="ECO:0000256" key="2">
    <source>
        <dbReference type="ARBA" id="ARBA00022980"/>
    </source>
</evidence>
<gene>
    <name evidence="4" type="primary">rplO</name>
    <name evidence="7" type="ORF">HY474_00165</name>
</gene>
<keyword evidence="4" id="KW-0694">RNA-binding</keyword>
<dbReference type="EMBL" id="JACQMJ010000004">
    <property type="protein sequence ID" value="MBI4132029.1"/>
    <property type="molecule type" value="Genomic_DNA"/>
</dbReference>
<dbReference type="GO" id="GO:0019843">
    <property type="term" value="F:rRNA binding"/>
    <property type="evidence" value="ECO:0007669"/>
    <property type="project" value="UniProtKB-UniRule"/>
</dbReference>
<keyword evidence="4" id="KW-0699">rRNA-binding</keyword>
<dbReference type="GO" id="GO:0006412">
    <property type="term" value="P:translation"/>
    <property type="evidence" value="ECO:0007669"/>
    <property type="project" value="UniProtKB-UniRule"/>
</dbReference>
<dbReference type="InterPro" id="IPR036227">
    <property type="entry name" value="Ribosomal_uL15/eL18_sf"/>
</dbReference>
<dbReference type="GO" id="GO:0003735">
    <property type="term" value="F:structural constituent of ribosome"/>
    <property type="evidence" value="ECO:0007669"/>
    <property type="project" value="InterPro"/>
</dbReference>
<evidence type="ECO:0000256" key="1">
    <source>
        <dbReference type="ARBA" id="ARBA00007320"/>
    </source>
</evidence>